<dbReference type="Pfam" id="PF07592">
    <property type="entry name" value="DDE_Tnp_ISAZ013"/>
    <property type="match status" value="1"/>
</dbReference>
<dbReference type="NCBIfam" id="NF033519">
    <property type="entry name" value="transpos_ISAzo13"/>
    <property type="match status" value="1"/>
</dbReference>
<name>A0A660SCE1_UNCT6</name>
<dbReference type="InterPro" id="IPR011518">
    <property type="entry name" value="Transposase_36"/>
</dbReference>
<accession>A0A660SCE1</accession>
<dbReference type="EMBL" id="QNBD01000301">
    <property type="protein sequence ID" value="RKX68242.1"/>
    <property type="molecule type" value="Genomic_DNA"/>
</dbReference>
<dbReference type="AlphaFoldDB" id="A0A660SCE1"/>
<reference evidence="1 2" key="1">
    <citation type="submission" date="2018-06" db="EMBL/GenBank/DDBJ databases">
        <title>Extensive metabolic versatility and redundancy in microbially diverse, dynamic hydrothermal sediments.</title>
        <authorList>
            <person name="Dombrowski N."/>
            <person name="Teske A."/>
            <person name="Baker B.J."/>
        </authorList>
    </citation>
    <scope>NUCLEOTIDE SEQUENCE [LARGE SCALE GENOMIC DNA]</scope>
    <source>
        <strain evidence="1">B10_G13</strain>
    </source>
</reference>
<protein>
    <submittedName>
        <fullName evidence="1">ISAzo13 family transposase</fullName>
    </submittedName>
</protein>
<comment type="caution">
    <text evidence="1">The sequence shown here is derived from an EMBL/GenBank/DDBJ whole genome shotgun (WGS) entry which is preliminary data.</text>
</comment>
<gene>
    <name evidence="1" type="ORF">DRP43_05990</name>
</gene>
<evidence type="ECO:0000313" key="1">
    <source>
        <dbReference type="EMBL" id="RKX68242.1"/>
    </source>
</evidence>
<organism evidence="1 2">
    <name type="scientific">candidate division TA06 bacterium</name>
    <dbReference type="NCBI Taxonomy" id="2250710"/>
    <lineage>
        <taxon>Bacteria</taxon>
        <taxon>Bacteria division TA06</taxon>
    </lineage>
</organism>
<evidence type="ECO:0000313" key="2">
    <source>
        <dbReference type="Proteomes" id="UP000271125"/>
    </source>
</evidence>
<dbReference type="Proteomes" id="UP000271125">
    <property type="component" value="Unassembled WGS sequence"/>
</dbReference>
<proteinExistence type="predicted"/>
<sequence length="320" mass="36524">MIKKNKKILKLIEDIMEPETAGDPMGKSLNWTRKSTYSLSETLKTNGVSISPNTAGNALKTLGYSLRSNRKSISTTQHPDRDQQFRHIGSKVKEFEDMGQPIISVDTKKKEMIGNFKNKGRKYDKEPEKTMDHDFLSHAIGKIAPYGIYEKLTNKGTVVIGTSSETPEFAVDAIETWLTGIAYKRYHRIKKLLILCDSGGSNGYRKHGWKYFLYTKLSSIYGIDIQVCHYPSGSSKWNPIEHKMFSFISKNWEGVPLRSYEVAMNYIESTTTSTGLAIQAFLNEKEYQSGRNFNKSEVENTIKIRRDEILPQWNYSILSS</sequence>